<reference evidence="1" key="1">
    <citation type="submission" date="2021-04" db="EMBL/GenBank/DDBJ databases">
        <authorList>
            <person name="Tunstrom K."/>
        </authorList>
    </citation>
    <scope>NUCLEOTIDE SEQUENCE</scope>
</reference>
<comment type="caution">
    <text evidence="1">The sequence shown here is derived from an EMBL/GenBank/DDBJ whole genome shotgun (WGS) entry which is preliminary data.</text>
</comment>
<dbReference type="AlphaFoldDB" id="A0A8S3WJT9"/>
<evidence type="ECO:0000313" key="2">
    <source>
        <dbReference type="Proteomes" id="UP000691718"/>
    </source>
</evidence>
<evidence type="ECO:0000313" key="1">
    <source>
        <dbReference type="EMBL" id="CAG4963570.1"/>
    </source>
</evidence>
<sequence>MRLMLLLNHLVNSFKPDMKIISLKLHDDIKNVACANVNFQSNQSCVQSNRVKVSRIINSNDNKTNRIKPSTVDAKQTQDYDKTNKFNKPAKQTEMKKTSFIPQTTGLKQTNAPFKVTTFKRVPIKTKDSLCKKPLNIKKTFPGNTKEKVTISRTSDKNIVPSCTITSLNVIETKLQNVVQSQKTTPTKVNNQFSNKNKEDITTKENVVISNIYKNPESGFTSNKEIERNDKSNESINKILESEAESTNGDKTSITFLENNCSKKSFICNTGPDDQKELTHYNEINAPLQSPRVLSAEKQKSNSTVPYCCVSLKQLDHFVTISNNDKIIKLQINLEVTNCNVAVSTEQRNSDDKSQLFKNRTKEEKEIQVDLDLQSSEAVQCSSNWIQHKTKEPILAGEIVRNIMNDDSKIIIIHCSCCDCTDLRYLLKSQSHIKCSTYNEKITHDLVPVTKEDNERCECKNFFLESECPEKLPSNEPISCSKLEPSVEKTLTVTSVHKLTSCYSESGTCTSTVNQEQGDFNKEVVKTKFLDLTAENQTLKDFVNRDTQTSWCNVLVFKNLQ</sequence>
<organism evidence="1 2">
    <name type="scientific">Parnassius apollo</name>
    <name type="common">Apollo butterfly</name>
    <name type="synonym">Papilio apollo</name>
    <dbReference type="NCBI Taxonomy" id="110799"/>
    <lineage>
        <taxon>Eukaryota</taxon>
        <taxon>Metazoa</taxon>
        <taxon>Ecdysozoa</taxon>
        <taxon>Arthropoda</taxon>
        <taxon>Hexapoda</taxon>
        <taxon>Insecta</taxon>
        <taxon>Pterygota</taxon>
        <taxon>Neoptera</taxon>
        <taxon>Endopterygota</taxon>
        <taxon>Lepidoptera</taxon>
        <taxon>Glossata</taxon>
        <taxon>Ditrysia</taxon>
        <taxon>Papilionoidea</taxon>
        <taxon>Papilionidae</taxon>
        <taxon>Parnassiinae</taxon>
        <taxon>Parnassini</taxon>
        <taxon>Parnassius</taxon>
        <taxon>Parnassius</taxon>
    </lineage>
</organism>
<accession>A0A8S3WJT9</accession>
<proteinExistence type="predicted"/>
<dbReference type="EMBL" id="CAJQZP010000478">
    <property type="protein sequence ID" value="CAG4963570.1"/>
    <property type="molecule type" value="Genomic_DNA"/>
</dbReference>
<keyword evidence="2" id="KW-1185">Reference proteome</keyword>
<dbReference type="OrthoDB" id="7492484at2759"/>
<protein>
    <submittedName>
        <fullName evidence="1">(apollo) hypothetical protein</fullName>
    </submittedName>
</protein>
<dbReference type="Proteomes" id="UP000691718">
    <property type="component" value="Unassembled WGS sequence"/>
</dbReference>
<gene>
    <name evidence="1" type="ORF">PAPOLLO_LOCUS7015</name>
</gene>
<name>A0A8S3WJT9_PARAO</name>